<dbReference type="InterPro" id="IPR020449">
    <property type="entry name" value="Tscrpt_reg_AraC-type_HTH"/>
</dbReference>
<dbReference type="InterPro" id="IPR018060">
    <property type="entry name" value="HTH_AraC"/>
</dbReference>
<name>F9Y8Q1_KETVW</name>
<proteinExistence type="predicted"/>
<accession>F9Y8Q1</accession>
<dbReference type="InterPro" id="IPR018062">
    <property type="entry name" value="HTH_AraC-typ_CS"/>
</dbReference>
<evidence type="ECO:0000256" key="2">
    <source>
        <dbReference type="ARBA" id="ARBA00023125"/>
    </source>
</evidence>
<feature type="domain" description="HTH araC/xylS-type" evidence="4">
    <location>
        <begin position="219"/>
        <end position="317"/>
    </location>
</feature>
<dbReference type="CDD" id="cd03138">
    <property type="entry name" value="GATase1_AraC_2"/>
    <property type="match status" value="1"/>
</dbReference>
<dbReference type="InterPro" id="IPR029062">
    <property type="entry name" value="Class_I_gatase-like"/>
</dbReference>
<dbReference type="SUPFAM" id="SSF46689">
    <property type="entry name" value="Homeodomain-like"/>
    <property type="match status" value="2"/>
</dbReference>
<evidence type="ECO:0000313" key="5">
    <source>
        <dbReference type="EMBL" id="AEM41220.1"/>
    </source>
</evidence>
<keyword evidence="6" id="KW-1185">Reference proteome</keyword>
<dbReference type="Pfam" id="PF12833">
    <property type="entry name" value="HTH_18"/>
    <property type="match status" value="1"/>
</dbReference>
<evidence type="ECO:0000256" key="3">
    <source>
        <dbReference type="ARBA" id="ARBA00023163"/>
    </source>
</evidence>
<dbReference type="InterPro" id="IPR052158">
    <property type="entry name" value="INH-QAR"/>
</dbReference>
<dbReference type="PROSITE" id="PS00041">
    <property type="entry name" value="HTH_ARAC_FAMILY_1"/>
    <property type="match status" value="1"/>
</dbReference>
<keyword evidence="1" id="KW-0805">Transcription regulation</keyword>
<dbReference type="GO" id="GO:0003700">
    <property type="term" value="F:DNA-binding transcription factor activity"/>
    <property type="evidence" value="ECO:0007669"/>
    <property type="project" value="InterPro"/>
</dbReference>
<evidence type="ECO:0000256" key="1">
    <source>
        <dbReference type="ARBA" id="ARBA00023015"/>
    </source>
</evidence>
<dbReference type="OrthoDB" id="186587at2"/>
<dbReference type="PRINTS" id="PR00032">
    <property type="entry name" value="HTHARAC"/>
</dbReference>
<dbReference type="SUPFAM" id="SSF52317">
    <property type="entry name" value="Class I glutamine amidotransferase-like"/>
    <property type="match status" value="1"/>
</dbReference>
<dbReference type="EMBL" id="CP002018">
    <property type="protein sequence ID" value="AEM41220.1"/>
    <property type="molecule type" value="Genomic_DNA"/>
</dbReference>
<dbReference type="InterPro" id="IPR002818">
    <property type="entry name" value="DJ-1/PfpI"/>
</dbReference>
<dbReference type="KEGG" id="kvl:KVU_1380"/>
<dbReference type="eggNOG" id="COG4977">
    <property type="taxonomic scope" value="Bacteria"/>
</dbReference>
<reference evidence="5 6" key="1">
    <citation type="journal article" date="2011" name="J. Bacteriol.">
        <title>Complete genome sequence of the industrial strain Ketogulonicigenium vulgare WSH-001.</title>
        <authorList>
            <person name="Liu L."/>
            <person name="Li Y."/>
            <person name="Zhang J."/>
            <person name="Zhou Z."/>
            <person name="Liu J."/>
            <person name="Li X."/>
            <person name="Zhou J."/>
            <person name="Du G."/>
            <person name="Wang L."/>
            <person name="Chen J."/>
        </authorList>
    </citation>
    <scope>NUCLEOTIDE SEQUENCE [LARGE SCALE GENOMIC DNA]</scope>
    <source>
        <strain evidence="5 6">WSH-001</strain>
    </source>
</reference>
<evidence type="ECO:0000313" key="6">
    <source>
        <dbReference type="Proteomes" id="UP000000692"/>
    </source>
</evidence>
<keyword evidence="3" id="KW-0804">Transcription</keyword>
<dbReference type="PANTHER" id="PTHR43130:SF3">
    <property type="entry name" value="HTH-TYPE TRANSCRIPTIONAL REGULATOR RV1931C"/>
    <property type="match status" value="1"/>
</dbReference>
<dbReference type="PATRIC" id="fig|759362.5.peg.1427"/>
<sequence length="320" mass="35110">MSQNEVLEVGLLIYPGVQMASVLGMTDLFEMANHVNGKDAAKTIRISHWKTTEDDGAPARVFDSFPLAESEPAVLVVPPAFGVPITPEVAQVYAPWLRQRHGGGTALGSVCTGSFLLAETGLLDGRRITTHWTVDAYLRARFPKVALDADQVIVEDGDIMTGGGAMSWIDLGLRIVDRLLGPAIMAETARSLLVDPPHREQRYSSTFAPRLNHGDAAILKVQHWLQATSAKEGDVERLANVAGLEGRTFLRRFKKATGLTTTEYFQRIRVGRAQELLQAGSQSIDQIAWDVGYSDPGAFRKVFTRIIGLSPGDYRKRLRT</sequence>
<dbReference type="AlphaFoldDB" id="F9Y8Q1"/>
<dbReference type="Pfam" id="PF01965">
    <property type="entry name" value="DJ-1_PfpI"/>
    <property type="match status" value="1"/>
</dbReference>
<dbReference type="SMART" id="SM00342">
    <property type="entry name" value="HTH_ARAC"/>
    <property type="match status" value="1"/>
</dbReference>
<evidence type="ECO:0000259" key="4">
    <source>
        <dbReference type="PROSITE" id="PS01124"/>
    </source>
</evidence>
<dbReference type="GO" id="GO:0043565">
    <property type="term" value="F:sequence-specific DNA binding"/>
    <property type="evidence" value="ECO:0007669"/>
    <property type="project" value="InterPro"/>
</dbReference>
<dbReference type="Proteomes" id="UP000000692">
    <property type="component" value="Chromosome"/>
</dbReference>
<dbReference type="PROSITE" id="PS01124">
    <property type="entry name" value="HTH_ARAC_FAMILY_2"/>
    <property type="match status" value="1"/>
</dbReference>
<keyword evidence="2" id="KW-0238">DNA-binding</keyword>
<gene>
    <name evidence="5" type="ordered locus">KVU_1380</name>
</gene>
<dbReference type="InterPro" id="IPR009057">
    <property type="entry name" value="Homeodomain-like_sf"/>
</dbReference>
<dbReference type="HOGENOM" id="CLU_000445_59_0_5"/>
<protein>
    <submittedName>
        <fullName evidence="5">Transcriptional regulator, AraC family with amidase-like protein domain protein</fullName>
    </submittedName>
</protein>
<dbReference type="PANTHER" id="PTHR43130">
    <property type="entry name" value="ARAC-FAMILY TRANSCRIPTIONAL REGULATOR"/>
    <property type="match status" value="1"/>
</dbReference>
<dbReference type="Gene3D" id="1.10.10.60">
    <property type="entry name" value="Homeodomain-like"/>
    <property type="match status" value="2"/>
</dbReference>
<organism evidence="5 6">
    <name type="scientific">Ketogulonicigenium vulgare (strain WSH-001)</name>
    <dbReference type="NCBI Taxonomy" id="759362"/>
    <lineage>
        <taxon>Bacteria</taxon>
        <taxon>Pseudomonadati</taxon>
        <taxon>Pseudomonadota</taxon>
        <taxon>Alphaproteobacteria</taxon>
        <taxon>Rhodobacterales</taxon>
        <taxon>Roseobacteraceae</taxon>
        <taxon>Ketogulonicigenium</taxon>
    </lineage>
</organism>
<dbReference type="Gene3D" id="3.40.50.880">
    <property type="match status" value="1"/>
</dbReference>